<keyword evidence="5" id="KW-1185">Reference proteome</keyword>
<sequence>MSFKDLKVEHIEGELAVALSKWYPFHKRNFIKIGEKKCLLPYKYIENSDSLYNFKIRPDDTWIITHPRSGTTITRELVWLVANNMNFDEARRKYLLERVPFIEYRAIYDDHLVTKDVPGRINTDKNSLDFVQNQPSPRFITSHLPFNLLPTVVNSTCKIIYVARNPRDVVVSWYHFHKEMPRYSYPGTFEQFCDNFMNNHTIWSPYWEHVKEAWMMRHRENMMFFFYEDLIKDLPSNIKKVITFFDKTYSNEQITKLVEHLNIENFRKNPMVNQPISDIVIKSNAFIRQGTTGGWKQMFTPEIEEKFNKWITDNLRDTDLAFPS</sequence>
<organism evidence="4 5">
    <name type="scientific">Cyphomyrmex costatus</name>
    <dbReference type="NCBI Taxonomy" id="456900"/>
    <lineage>
        <taxon>Eukaryota</taxon>
        <taxon>Metazoa</taxon>
        <taxon>Ecdysozoa</taxon>
        <taxon>Arthropoda</taxon>
        <taxon>Hexapoda</taxon>
        <taxon>Insecta</taxon>
        <taxon>Pterygota</taxon>
        <taxon>Neoptera</taxon>
        <taxon>Endopterygota</taxon>
        <taxon>Hymenoptera</taxon>
        <taxon>Apocrita</taxon>
        <taxon>Aculeata</taxon>
        <taxon>Formicoidea</taxon>
        <taxon>Formicidae</taxon>
        <taxon>Myrmicinae</taxon>
        <taxon>Cyphomyrmex</taxon>
    </lineage>
</organism>
<name>A0A151IPX0_9HYME</name>
<protein>
    <submittedName>
        <fullName evidence="4">Sulfotransferase 1C4</fullName>
    </submittedName>
</protein>
<dbReference type="Gene3D" id="3.40.50.300">
    <property type="entry name" value="P-loop containing nucleotide triphosphate hydrolases"/>
    <property type="match status" value="1"/>
</dbReference>
<keyword evidence="2 4" id="KW-0808">Transferase</keyword>
<dbReference type="Pfam" id="PF00685">
    <property type="entry name" value="Sulfotransfer_1"/>
    <property type="match status" value="1"/>
</dbReference>
<dbReference type="GO" id="GO:0008146">
    <property type="term" value="F:sulfotransferase activity"/>
    <property type="evidence" value="ECO:0007669"/>
    <property type="project" value="InterPro"/>
</dbReference>
<gene>
    <name evidence="4" type="ORF">ALC62_00815</name>
</gene>
<evidence type="ECO:0000313" key="4">
    <source>
        <dbReference type="EMBL" id="KYN08201.1"/>
    </source>
</evidence>
<accession>A0A151IPX0</accession>
<dbReference type="EMBL" id="KQ976806">
    <property type="protein sequence ID" value="KYN08201.1"/>
    <property type="molecule type" value="Genomic_DNA"/>
</dbReference>
<evidence type="ECO:0000256" key="1">
    <source>
        <dbReference type="ARBA" id="ARBA00005771"/>
    </source>
</evidence>
<dbReference type="SUPFAM" id="SSF52540">
    <property type="entry name" value="P-loop containing nucleoside triphosphate hydrolases"/>
    <property type="match status" value="1"/>
</dbReference>
<comment type="similarity">
    <text evidence="1">Belongs to the sulfotransferase 1 family.</text>
</comment>
<dbReference type="Proteomes" id="UP000078542">
    <property type="component" value="Unassembled WGS sequence"/>
</dbReference>
<dbReference type="STRING" id="456900.A0A151IPX0"/>
<evidence type="ECO:0000313" key="5">
    <source>
        <dbReference type="Proteomes" id="UP000078542"/>
    </source>
</evidence>
<proteinExistence type="inferred from homology"/>
<dbReference type="InterPro" id="IPR027417">
    <property type="entry name" value="P-loop_NTPase"/>
</dbReference>
<dbReference type="InterPro" id="IPR000863">
    <property type="entry name" value="Sulfotransferase_dom"/>
</dbReference>
<evidence type="ECO:0000259" key="3">
    <source>
        <dbReference type="Pfam" id="PF00685"/>
    </source>
</evidence>
<evidence type="ECO:0000256" key="2">
    <source>
        <dbReference type="ARBA" id="ARBA00022679"/>
    </source>
</evidence>
<dbReference type="AlphaFoldDB" id="A0A151IPX0"/>
<feature type="domain" description="Sulfotransferase" evidence="3">
    <location>
        <begin position="58"/>
        <end position="318"/>
    </location>
</feature>
<dbReference type="PANTHER" id="PTHR11783">
    <property type="entry name" value="SULFOTRANSFERASE SULT"/>
    <property type="match status" value="1"/>
</dbReference>
<reference evidence="4 5" key="1">
    <citation type="submission" date="2016-03" db="EMBL/GenBank/DDBJ databases">
        <title>Cyphomyrmex costatus WGS genome.</title>
        <authorList>
            <person name="Nygaard S."/>
            <person name="Hu H."/>
            <person name="Boomsma J."/>
            <person name="Zhang G."/>
        </authorList>
    </citation>
    <scope>NUCLEOTIDE SEQUENCE [LARGE SCALE GENOMIC DNA]</scope>
    <source>
        <strain evidence="4">MS0001</strain>
        <tissue evidence="4">Whole body</tissue>
    </source>
</reference>